<name>A0A0E9TEW9_ANGAN</name>
<evidence type="ECO:0000313" key="2">
    <source>
        <dbReference type="EMBL" id="JAH51248.1"/>
    </source>
</evidence>
<protein>
    <submittedName>
        <fullName evidence="2">Uncharacterized protein</fullName>
    </submittedName>
</protein>
<dbReference type="EMBL" id="GBXM01057329">
    <property type="protein sequence ID" value="JAH51248.1"/>
    <property type="molecule type" value="Transcribed_RNA"/>
</dbReference>
<accession>A0A0E9TEW9</accession>
<sequence>MFRVKFLRNGSAFRLWPASLSFKSEHTNAKTKGLQGGKKKKRIKN</sequence>
<proteinExistence type="predicted"/>
<dbReference type="AlphaFoldDB" id="A0A0E9TEW9"/>
<evidence type="ECO:0000256" key="1">
    <source>
        <dbReference type="SAM" id="MobiDB-lite"/>
    </source>
</evidence>
<feature type="region of interest" description="Disordered" evidence="1">
    <location>
        <begin position="26"/>
        <end position="45"/>
    </location>
</feature>
<organism evidence="2">
    <name type="scientific">Anguilla anguilla</name>
    <name type="common">European freshwater eel</name>
    <name type="synonym">Muraena anguilla</name>
    <dbReference type="NCBI Taxonomy" id="7936"/>
    <lineage>
        <taxon>Eukaryota</taxon>
        <taxon>Metazoa</taxon>
        <taxon>Chordata</taxon>
        <taxon>Craniata</taxon>
        <taxon>Vertebrata</taxon>
        <taxon>Euteleostomi</taxon>
        <taxon>Actinopterygii</taxon>
        <taxon>Neopterygii</taxon>
        <taxon>Teleostei</taxon>
        <taxon>Anguilliformes</taxon>
        <taxon>Anguillidae</taxon>
        <taxon>Anguilla</taxon>
    </lineage>
</organism>
<reference evidence="2" key="2">
    <citation type="journal article" date="2015" name="Fish Shellfish Immunol.">
        <title>Early steps in the European eel (Anguilla anguilla)-Vibrio vulnificus interaction in the gills: Role of the RtxA13 toxin.</title>
        <authorList>
            <person name="Callol A."/>
            <person name="Pajuelo D."/>
            <person name="Ebbesson L."/>
            <person name="Teles M."/>
            <person name="MacKenzie S."/>
            <person name="Amaro C."/>
        </authorList>
    </citation>
    <scope>NUCLEOTIDE SEQUENCE</scope>
</reference>
<reference evidence="2" key="1">
    <citation type="submission" date="2014-11" db="EMBL/GenBank/DDBJ databases">
        <authorList>
            <person name="Amaro Gonzalez C."/>
        </authorList>
    </citation>
    <scope>NUCLEOTIDE SEQUENCE</scope>
</reference>